<keyword evidence="5" id="KW-1185">Reference proteome</keyword>
<feature type="region of interest" description="Disordered" evidence="1">
    <location>
        <begin position="1485"/>
        <end position="1517"/>
    </location>
</feature>
<evidence type="ECO:0000256" key="1">
    <source>
        <dbReference type="SAM" id="MobiDB-lite"/>
    </source>
</evidence>
<dbReference type="SUPFAM" id="SSF56219">
    <property type="entry name" value="DNase I-like"/>
    <property type="match status" value="1"/>
</dbReference>
<sequence>MFSCSPYRRSCHLELLGGFCLLLARAERTALSTELEKVGAERHVELHSTDTTLVLSTEEDLLDMHKVMTQEIDKVRCELDRTINETFTVFYYYTFALGAVGICSTGNCQPEFNCGSYDIVEVCQDLGAVRSLRAAYMNEWSTYLSSVTDLLDQQITEQTQVLANLDEREQQAVDTLLKAKADLARLAAESSQDRDADDMDASEAMVDEAIEFEAQRRDARAAALASTEQLQTTLRGLRQQAVEQAEDARRDGSRTPRRKSKDTAIDLTTEEAKHAAGGDKEGLPYGPVGCALSVDEVHSRTHSFSQCAGDIGDDIYSSCAYLSLGPSILTEATYVSPFMAPFLATQLQFEIALCGLDVPVHSFLADPRIDDSAGPPQYLHSDPQPGVVFSRAVSPLFQEPGVSMGCPPVDPDVGGLPAMAKTSLAQDVAVMVPPNSESAAVKQDIMVHAAPGLSRYHLAGSKEEVCRALASPHSSSSLPSAAAFRALGTHAGPPVLVLPVQDRSFPMMRMHLASRIPVFPTVLDRPEQRQRAITSFSWITGFRATGAVQGTEGQFDRFVIYDSAVHVQIRPLPRGWDLNHVVAELLGIFPRLRSVRFLFRKLPNLPSLQVSVTMRDAPLGQEVLPLDFRHQEGRICTVRVSPGMSPGSVYQVCIRDCPHSRLPRRRFTLHDAFGEPLHIPDEVDDFPDYGRGAFLEQLPMHHPAGALPDHGRDPLQAPDEELRDNAEAPADEVDDHVHLMQGLTGRHRSADHPRWTDLKQPIIERQEVLGSLQGSAAPLSPAKASTSTSAKALTLVADACPQTDILGSDVCGSDPCPVLVPSGDPPTLLRTEGPPRASVVHSTAKVPTILPERLAAPNLREIPAGQLCLFCQTAAHHNELRRYSVFDRNRHHVVRKASAHWSLLDYIVDATSSVAEETQSVQVLTLPIADLPEPQLTITPAGLPPGVLVIPLDARSIGGPLCALPLTPGMDYQRVLDALVRVAPSTLQLIEQALQLDGVFLQDPTGRIWESLPIDLSEVQWLKIFLEPRVQQQLDWLVTMIGPTTLTSTAAMTTPQASNPTETVSFVLAGGGTVIRLAPQLIRVANVRQSLCELLFILGLQGRVPHRPVVSLASAAPRQAAQPANRIVIFLVYPASDIGEICHILQDYSLDGSLLQEMSVDCDVVAGHLISEAHRRRGYLASLNGIPHTASGRTLITGDLIQVEQAPPSARVTPIDALFDILPDLRFFSMPLRVPSLVQLMRDPAAGLVRQDVIKDAMLRTLDHRILERRVEVGEPGHNCQAILVLGPEHPPLLLYMPSNVAPSLAEATTFLAWSGFFEPGTTFVDPHVFAHTFPVFVSVPKGSQRATVLFPAPHTLLRWLQLSVPLGTPLQGFGLPVRRNFELVLPASTTHGAVIRERLIGGHASSSDPEGVSLLQVRMPLSLSVRPDEHVVSHPHRESKQATEVKTIPQDWRRSADTASSASLLQVSTQLRQVRIPTPSGRRVITVPTHTSQPQVELKQAVPEPNASTSGVAAHFGPRHAEPETLAEHSAGRHGPRILSLESLLPSCQPAVPESALQFPLPADIEEHAFDVFDLRDLSVDVPLGTPLVPAASSFLSALPRSASLAAPEALMLFVDGSYRGGCSAWAVVVLGRHQQLWSWLGYRSGRLLPQVCPGPCYDGEEQRQADARTVPVRTLLLTYNTLSCKANLQRHCLQQFMQSKGAAILALQETRHDAPPLTVTGGTIRVASAPLDGQLGCQLWLRATAPLTFDRHRLAIVCSEPRLLIVLAHTQICRFALIVAHAPTSTTPDAERNLWWDHLDARLAGLPPAATPVICCDANARFRRQGGCEVPSNANAERLQALLAKYQLCRTRSFAPDGALYTTWRSPQGCPACLDYILVPQAWEAGLTTVSNLGLLDMHSGIDHDVLGADLRLDLPVPSRRGNGIDRDSMLTPQGRLAIANLFASAPLCPWAVSSDDHLQQLHAHLLQGARTLFPRRPSGPRRPVLSQQTWHLLHLRRWARRVFRRRRQLFLRERLWLLFRGWRSLCAPGLALCDAGSATKEHDYRVAQYIRFMQQLTVSMRALPSAVDLASAFAGMKCGKAPGPTLLPPELFKAAPLEAALQVMPILLKSQARQCYPLLWRGVHSIALLKPNKPPHKVESHRAIALMPTTGKAVAKACRPTLAAQFETITLPSVGGSRKAVPIELPSLLVQTYLNFLDDAGLNGGVLFLDGVAAFPSTDRSLLFSMSDEELRAKLEASEVEPQVVEHFRRALQGKGALARAGVPDDMIHFLRTALRGTWYSVDSQSSTAYATTCGTLPGAPNADLAFQYAAQASLVALSAHLAEEGLSACLVTSSGPPVQAQPATWLDDLALLVSSPDAQMLPSRVARATSLAVQYLRLLGVDTNFAAGKTEAVLHVCGRGSQQVRHDCAFGDTQGSLPGIKVHAPGSSQVQLRCVSRYAHLGTLRAVNADVAGDIKRRLGLAREALKPVRARLLCNPNFSVAEKRNFVFSLVLSRLMHNAGTWVFRFGGDQATYRRGYVSLLRACVRPLCGFPCRRLTDEQVCALVGAMLPREALACARVRVLAAVTAKGHDFLRVLLLRERRWWEHVVEDVQLIASVLRDSQLVQWSNRAHRATEFLPWILPAQATANLLRRFRRAATDSRSDLAVAAARKAQAHAAAAQAGVDFIVLDAALDEAAAAEAQKLQDDAQRFLERTHSALFLLQVKEWRLQVAVRHGVFGRCCCQTDSVSNCEWVDRWLLVGHDLQCPARLGTDYLDHYTGRQQQMALNELMPDDVAPLDTLIDACRASSQWRQHVKGRQDRLVEAVPADALKAVKDLAVWPAVDMKQRLVEQIEP</sequence>
<evidence type="ECO:0000256" key="2">
    <source>
        <dbReference type="SAM" id="SignalP"/>
    </source>
</evidence>
<feature type="compositionally biased region" description="Basic and acidic residues" evidence="1">
    <location>
        <begin position="1428"/>
        <end position="1444"/>
    </location>
</feature>
<dbReference type="InterPro" id="IPR036691">
    <property type="entry name" value="Endo/exonu/phosph_ase_sf"/>
</dbReference>
<evidence type="ECO:0000259" key="3">
    <source>
        <dbReference type="Pfam" id="PF03372"/>
    </source>
</evidence>
<reference evidence="4 5" key="1">
    <citation type="submission" date="2016-02" db="EMBL/GenBank/DDBJ databases">
        <title>Genome analysis of coral dinoflagellate symbionts highlights evolutionary adaptations to a symbiotic lifestyle.</title>
        <authorList>
            <person name="Aranda M."/>
            <person name="Li Y."/>
            <person name="Liew Y.J."/>
            <person name="Baumgarten S."/>
            <person name="Simakov O."/>
            <person name="Wilson M."/>
            <person name="Piel J."/>
            <person name="Ashoor H."/>
            <person name="Bougouffa S."/>
            <person name="Bajic V.B."/>
            <person name="Ryu T."/>
            <person name="Ravasi T."/>
            <person name="Bayer T."/>
            <person name="Micklem G."/>
            <person name="Kim H."/>
            <person name="Bhak J."/>
            <person name="Lajeunesse T.C."/>
            <person name="Voolstra C.R."/>
        </authorList>
    </citation>
    <scope>NUCLEOTIDE SEQUENCE [LARGE SCALE GENOMIC DNA]</scope>
    <source>
        <strain evidence="4 5">CCMP2467</strain>
    </source>
</reference>
<dbReference type="GO" id="GO:0003824">
    <property type="term" value="F:catalytic activity"/>
    <property type="evidence" value="ECO:0007669"/>
    <property type="project" value="InterPro"/>
</dbReference>
<proteinExistence type="predicted"/>
<evidence type="ECO:0000313" key="5">
    <source>
        <dbReference type="Proteomes" id="UP000186817"/>
    </source>
</evidence>
<evidence type="ECO:0000313" key="4">
    <source>
        <dbReference type="EMBL" id="OLP94203.1"/>
    </source>
</evidence>
<dbReference type="EMBL" id="LSRX01000553">
    <property type="protein sequence ID" value="OLP94203.1"/>
    <property type="molecule type" value="Genomic_DNA"/>
</dbReference>
<feature type="signal peptide" evidence="2">
    <location>
        <begin position="1"/>
        <end position="26"/>
    </location>
</feature>
<feature type="compositionally biased region" description="Basic and acidic residues" evidence="1">
    <location>
        <begin position="270"/>
        <end position="280"/>
    </location>
</feature>
<feature type="chain" id="PRO_5012457976" description="Endonuclease/exonuclease/phosphatase domain-containing protein" evidence="2">
    <location>
        <begin position="27"/>
        <end position="2839"/>
    </location>
</feature>
<gene>
    <name evidence="4" type="ORF">AK812_SmicGene23807</name>
</gene>
<keyword evidence="2" id="KW-0732">Signal</keyword>
<comment type="caution">
    <text evidence="4">The sequence shown here is derived from an EMBL/GenBank/DDBJ whole genome shotgun (WGS) entry which is preliminary data.</text>
</comment>
<dbReference type="InterPro" id="IPR005135">
    <property type="entry name" value="Endo/exonuclease/phosphatase"/>
</dbReference>
<feature type="region of interest" description="Disordered" evidence="1">
    <location>
        <begin position="238"/>
        <end position="280"/>
    </location>
</feature>
<feature type="domain" description="Endonuclease/exonuclease/phosphatase" evidence="3">
    <location>
        <begin position="1679"/>
        <end position="1889"/>
    </location>
</feature>
<organism evidence="4 5">
    <name type="scientific">Symbiodinium microadriaticum</name>
    <name type="common">Dinoflagellate</name>
    <name type="synonym">Zooxanthella microadriatica</name>
    <dbReference type="NCBI Taxonomy" id="2951"/>
    <lineage>
        <taxon>Eukaryota</taxon>
        <taxon>Sar</taxon>
        <taxon>Alveolata</taxon>
        <taxon>Dinophyceae</taxon>
        <taxon>Suessiales</taxon>
        <taxon>Symbiodiniaceae</taxon>
        <taxon>Symbiodinium</taxon>
    </lineage>
</organism>
<feature type="region of interest" description="Disordered" evidence="1">
    <location>
        <begin position="1428"/>
        <end position="1455"/>
    </location>
</feature>
<protein>
    <recommendedName>
        <fullName evidence="3">Endonuclease/exonuclease/phosphatase domain-containing protein</fullName>
    </recommendedName>
</protein>
<dbReference type="Pfam" id="PF03372">
    <property type="entry name" value="Exo_endo_phos"/>
    <property type="match status" value="1"/>
</dbReference>
<accession>A0A1Q9DGC5</accession>
<dbReference type="OrthoDB" id="417388at2759"/>
<dbReference type="Gene3D" id="3.60.10.10">
    <property type="entry name" value="Endonuclease/exonuclease/phosphatase"/>
    <property type="match status" value="1"/>
</dbReference>
<dbReference type="Proteomes" id="UP000186817">
    <property type="component" value="Unassembled WGS sequence"/>
</dbReference>
<name>A0A1Q9DGC5_SYMMI</name>